<proteinExistence type="predicted"/>
<feature type="domain" description="Aminoglycoside phosphotransferase" evidence="1">
    <location>
        <begin position="30"/>
        <end position="280"/>
    </location>
</feature>
<dbReference type="PANTHER" id="PTHR11012">
    <property type="entry name" value="PROTEIN KINASE-LIKE DOMAIN-CONTAINING"/>
    <property type="match status" value="1"/>
</dbReference>
<dbReference type="RefSeq" id="WP_220170730.1">
    <property type="nucleotide sequence ID" value="NZ_JAIBOA010000035.1"/>
</dbReference>
<comment type="caution">
    <text evidence="2">The sequence shown here is derived from an EMBL/GenBank/DDBJ whole genome shotgun (WGS) entry which is preliminary data.</text>
</comment>
<dbReference type="Proteomes" id="UP000774570">
    <property type="component" value="Unassembled WGS sequence"/>
</dbReference>
<dbReference type="Gene3D" id="3.90.1200.10">
    <property type="match status" value="1"/>
</dbReference>
<evidence type="ECO:0000313" key="3">
    <source>
        <dbReference type="Proteomes" id="UP000774570"/>
    </source>
</evidence>
<organism evidence="2 3">
    <name type="scientific">Actinomadura parmotrematis</name>
    <dbReference type="NCBI Taxonomy" id="2864039"/>
    <lineage>
        <taxon>Bacteria</taxon>
        <taxon>Bacillati</taxon>
        <taxon>Actinomycetota</taxon>
        <taxon>Actinomycetes</taxon>
        <taxon>Streptosporangiales</taxon>
        <taxon>Thermomonosporaceae</taxon>
        <taxon>Actinomadura</taxon>
    </lineage>
</organism>
<dbReference type="PANTHER" id="PTHR11012:SF30">
    <property type="entry name" value="PROTEIN KINASE-LIKE DOMAIN-CONTAINING"/>
    <property type="match status" value="1"/>
</dbReference>
<dbReference type="Pfam" id="PF01636">
    <property type="entry name" value="APH"/>
    <property type="match status" value="1"/>
</dbReference>
<evidence type="ECO:0000259" key="1">
    <source>
        <dbReference type="Pfam" id="PF01636"/>
    </source>
</evidence>
<dbReference type="EMBL" id="JAIBOA010000035">
    <property type="protein sequence ID" value="MBW8487499.1"/>
    <property type="molecule type" value="Genomic_DNA"/>
</dbReference>
<keyword evidence="3" id="KW-1185">Reference proteome</keyword>
<dbReference type="InterPro" id="IPR002575">
    <property type="entry name" value="Aminoglycoside_PTrfase"/>
</dbReference>
<dbReference type="InterPro" id="IPR011009">
    <property type="entry name" value="Kinase-like_dom_sf"/>
</dbReference>
<evidence type="ECO:0000313" key="2">
    <source>
        <dbReference type="EMBL" id="MBW8487499.1"/>
    </source>
</evidence>
<accession>A0ABS7G467</accession>
<reference evidence="2 3" key="1">
    <citation type="submission" date="2021-07" db="EMBL/GenBank/DDBJ databases">
        <title>Actinomadura sp. PM05-2 isolated from lichen.</title>
        <authorList>
            <person name="Somphong A."/>
            <person name="Phongsopitanun W."/>
            <person name="Tanasupawat S."/>
            <person name="Peongsungnone V."/>
        </authorList>
    </citation>
    <scope>NUCLEOTIDE SEQUENCE [LARGE SCALE GENOMIC DNA]</scope>
    <source>
        <strain evidence="2 3">PM05-2</strain>
    </source>
</reference>
<name>A0ABS7G467_9ACTN</name>
<gene>
    <name evidence="2" type="ORF">K1Y72_34455</name>
</gene>
<dbReference type="SUPFAM" id="SSF56112">
    <property type="entry name" value="Protein kinase-like (PK-like)"/>
    <property type="match status" value="1"/>
</dbReference>
<sequence>MSAAVAQAPGELTAPWLSAALGREVTAVECEEVGSGQLGACYRLTLTGDGVPATLIAKLPSPDPGVRALIAPAYRAEVRFYRDVAGTVATRTPRCHYSAVTEDATAFVLLLEDAAPATAGDQIAGCGADRAAAAVDGLAGLHGPRWCDPALAGLPWLAGDLSAAMGEVFAPAVTTFTDRFAGVLDDADARVLHDAADAMPRWLADRSGPSGRFALLHGDYRLDNLLFPPDAGPVMVVDWQNLGLGHPLRDLAFFVGTALEPAERARHDEALAARYHAGLAAHGVTGYTADDCFRDYRACALQGPLVTVLGCAYGTRTERGDAMFLAMIRRACAMVRDLRTLDLL</sequence>
<protein>
    <submittedName>
        <fullName evidence="2">Phosphotransferase</fullName>
    </submittedName>
</protein>